<dbReference type="InterPro" id="IPR046749">
    <property type="entry name" value="SHOCT_2"/>
</dbReference>
<evidence type="ECO:0000259" key="1">
    <source>
        <dbReference type="Pfam" id="PF20612"/>
    </source>
</evidence>
<proteinExistence type="predicted"/>
<name>A0ABX6FKV1_9BACL</name>
<dbReference type="Proteomes" id="UP000427636">
    <property type="component" value="Chromosome"/>
</dbReference>
<evidence type="ECO:0000313" key="3">
    <source>
        <dbReference type="Proteomes" id="UP000427636"/>
    </source>
</evidence>
<keyword evidence="3" id="KW-1185">Reference proteome</keyword>
<gene>
    <name evidence="2" type="ORF">FOC50_06525</name>
</gene>
<organism evidence="2 3">
    <name type="scientific">Gemella sanguinis</name>
    <dbReference type="NCBI Taxonomy" id="84135"/>
    <lineage>
        <taxon>Bacteria</taxon>
        <taxon>Bacillati</taxon>
        <taxon>Bacillota</taxon>
        <taxon>Bacilli</taxon>
        <taxon>Bacillales</taxon>
        <taxon>Gemellaceae</taxon>
        <taxon>Gemella</taxon>
    </lineage>
</organism>
<sequence length="55" mass="6676">MKTKNEVTYQITIKLLSNLFRKNLITKDEFNKFKHKMLEKYNPKLSKLMELSLDK</sequence>
<evidence type="ECO:0000313" key="2">
    <source>
        <dbReference type="EMBL" id="QGS07933.1"/>
    </source>
</evidence>
<protein>
    <recommendedName>
        <fullName evidence="1">SHOCT-like domain-containing protein</fullName>
    </recommendedName>
</protein>
<feature type="domain" description="SHOCT-like" evidence="1">
    <location>
        <begin position="3"/>
        <end position="49"/>
    </location>
</feature>
<dbReference type="EMBL" id="CP046313">
    <property type="protein sequence ID" value="QGS07933.1"/>
    <property type="molecule type" value="Genomic_DNA"/>
</dbReference>
<dbReference type="Pfam" id="PF20612">
    <property type="entry name" value="SHOCT_2"/>
    <property type="match status" value="1"/>
</dbReference>
<dbReference type="RefSeq" id="WP_006363568.1">
    <property type="nucleotide sequence ID" value="NZ_CP046313.1"/>
</dbReference>
<dbReference type="GeneID" id="84802901"/>
<reference evidence="2 3" key="1">
    <citation type="submission" date="2019-11" db="EMBL/GenBank/DDBJ databases">
        <title>FDA dAtabase for Regulatory Grade micrObial Sequences (FDA-ARGOS): Supporting development and validation of Infectious Disease Dx tests.</title>
        <authorList>
            <person name="Turner S."/>
            <person name="Byrd R."/>
            <person name="Tallon L."/>
            <person name="Sadzewicz L."/>
            <person name="Vavikolanu K."/>
            <person name="Mehta A."/>
            <person name="Aluvathingal J."/>
            <person name="Nadendla S."/>
            <person name="Myers T."/>
            <person name="Yan Y."/>
            <person name="Sichtig H."/>
        </authorList>
    </citation>
    <scope>NUCLEOTIDE SEQUENCE [LARGE SCALE GENOMIC DNA]</scope>
    <source>
        <strain evidence="2 3">FDAARGOS_742</strain>
    </source>
</reference>
<accession>A0ABX6FKV1</accession>